<evidence type="ECO:0000256" key="5">
    <source>
        <dbReference type="ARBA" id="ARBA00022840"/>
    </source>
</evidence>
<feature type="transmembrane region" description="Helical" evidence="8">
    <location>
        <begin position="254"/>
        <end position="279"/>
    </location>
</feature>
<keyword evidence="9" id="KW-0732">Signal</keyword>
<keyword evidence="8" id="KW-0472">Membrane</keyword>
<feature type="compositionally biased region" description="Pro residues" evidence="7">
    <location>
        <begin position="218"/>
        <end position="227"/>
    </location>
</feature>
<accession>A0A9Q1QAN1</accession>
<dbReference type="FunFam" id="1.10.510.10:FF:000381">
    <property type="entry name" value="Putative receptor-like protein kinase"/>
    <property type="match status" value="1"/>
</dbReference>
<sequence>MGMSRAIPIIIASAMAIFLQMHLSSALSGCPLDLSGTNFTLVASLCSDPDARGKCCRYINAYVALSVARYANTTSNLGIGPDLSDVCVRSMSETLGLYGVPRNATGFCGFGTKVPLNYDCKSRTSITQMLQSPGFDDVAENCQVPPSEKSECRKCINASIMYLHQITAAEDNVTLITCRDATFVTLASQSDNASAVEFAACFFGVPRITSKVSEPPSSLLPPSPDASPTPLLAASPSQTSLGVSSHDNHHSYQLAAITSVGVGVTVISFLLLVVLVYLIRKKSRELDDPEDGFKDLRAPGRSGQKFQEGPSFMFREFNYKETRRATNNFTTIIGQGGFGTVYKAQFSDGLIAAVKRMNKASEQAEDEFCREIELLARLHHRHLVALRGFCIQKHERFLIYEYMENGSLKDHLHSEFTTVISIILKCFILKTFFCFCGSAMFNHFIMDAFLQTANYLTFLFKFSVLAAPGRAPLGWQTRVQIAIDVANALEYLHFYCDPPLFHRDIKSSNILLDENFVAKLADFGLACASKDGSICFETINTDVRGTPGYMDPEYVVTRELTEKSDVYSYGVVLLELVTGRQAIQNNRNLVEWAQTFISSESKLSQLVDPNLKEFFDYDQLQTILTIVKWCTQPEGRARPSIKQVLRLLYESSDPLYNGFIRAIQDEEFEGTQGTRRPSKGKTQRGEMVFHTGEGRYLASSSSTNKSYCSRSFLLDNGSPQSPPNIPSP</sequence>
<dbReference type="FunFam" id="3.30.200.20:FF:000420">
    <property type="entry name" value="Putative receptor-like protein kinase"/>
    <property type="match status" value="1"/>
</dbReference>
<dbReference type="SUPFAM" id="SSF56112">
    <property type="entry name" value="Protein kinase-like (PK-like)"/>
    <property type="match status" value="1"/>
</dbReference>
<keyword evidence="2" id="KW-0808">Transferase</keyword>
<dbReference type="InterPro" id="IPR017441">
    <property type="entry name" value="Protein_kinase_ATP_BS"/>
</dbReference>
<dbReference type="InterPro" id="IPR001245">
    <property type="entry name" value="Ser-Thr/Tyr_kinase_cat_dom"/>
</dbReference>
<dbReference type="Gene3D" id="1.10.510.10">
    <property type="entry name" value="Transferase(Phosphotransferase) domain 1"/>
    <property type="match status" value="1"/>
</dbReference>
<dbReference type="PANTHER" id="PTHR47989">
    <property type="entry name" value="OS01G0750732 PROTEIN"/>
    <property type="match status" value="1"/>
</dbReference>
<evidence type="ECO:0000256" key="7">
    <source>
        <dbReference type="SAM" id="MobiDB-lite"/>
    </source>
</evidence>
<feature type="chain" id="PRO_5040333839" description="Protein kinase domain-containing protein" evidence="9">
    <location>
        <begin position="27"/>
        <end position="728"/>
    </location>
</feature>
<evidence type="ECO:0000256" key="3">
    <source>
        <dbReference type="ARBA" id="ARBA00022741"/>
    </source>
</evidence>
<name>A0A9Q1QAN1_9CARY</name>
<keyword evidence="8" id="KW-1133">Transmembrane helix</keyword>
<dbReference type="InterPro" id="IPR043891">
    <property type="entry name" value="SPARK"/>
</dbReference>
<dbReference type="OrthoDB" id="543156at2759"/>
<dbReference type="SMART" id="SM00220">
    <property type="entry name" value="S_TKc"/>
    <property type="match status" value="1"/>
</dbReference>
<protein>
    <recommendedName>
        <fullName evidence="10">Protein kinase domain-containing protein</fullName>
    </recommendedName>
</protein>
<dbReference type="PROSITE" id="PS51257">
    <property type="entry name" value="PROKAR_LIPOPROTEIN"/>
    <property type="match status" value="1"/>
</dbReference>
<dbReference type="PANTHER" id="PTHR47989:SF36">
    <property type="entry name" value="PROTEIN KINASE DOMAIN-CONTAINING PROTEIN"/>
    <property type="match status" value="1"/>
</dbReference>
<dbReference type="PROSITE" id="PS00108">
    <property type="entry name" value="PROTEIN_KINASE_ST"/>
    <property type="match status" value="1"/>
</dbReference>
<keyword evidence="5 6" id="KW-0067">ATP-binding</keyword>
<keyword evidence="12" id="KW-1185">Reference proteome</keyword>
<evidence type="ECO:0000256" key="1">
    <source>
        <dbReference type="ARBA" id="ARBA00022527"/>
    </source>
</evidence>
<evidence type="ECO:0000256" key="9">
    <source>
        <dbReference type="SAM" id="SignalP"/>
    </source>
</evidence>
<keyword evidence="4" id="KW-0418">Kinase</keyword>
<evidence type="ECO:0000256" key="6">
    <source>
        <dbReference type="PROSITE-ProRule" id="PRU10141"/>
    </source>
</evidence>
<feature type="binding site" evidence="6">
    <location>
        <position position="355"/>
    </location>
    <ligand>
        <name>ATP</name>
        <dbReference type="ChEBI" id="CHEBI:30616"/>
    </ligand>
</feature>
<dbReference type="Pfam" id="PF19160">
    <property type="entry name" value="SPARK"/>
    <property type="match status" value="1"/>
</dbReference>
<dbReference type="InterPro" id="IPR011009">
    <property type="entry name" value="Kinase-like_dom_sf"/>
</dbReference>
<dbReference type="CDD" id="cd14066">
    <property type="entry name" value="STKc_IRAK"/>
    <property type="match status" value="1"/>
</dbReference>
<keyword evidence="1" id="KW-0723">Serine/threonine-protein kinase</keyword>
<dbReference type="EMBL" id="JAKOGI010000505">
    <property type="protein sequence ID" value="KAJ8434025.1"/>
    <property type="molecule type" value="Genomic_DNA"/>
</dbReference>
<dbReference type="GO" id="GO:0004674">
    <property type="term" value="F:protein serine/threonine kinase activity"/>
    <property type="evidence" value="ECO:0007669"/>
    <property type="project" value="UniProtKB-KW"/>
</dbReference>
<dbReference type="InterPro" id="IPR000719">
    <property type="entry name" value="Prot_kinase_dom"/>
</dbReference>
<keyword evidence="8" id="KW-0812">Transmembrane</keyword>
<feature type="region of interest" description="Disordered" evidence="7">
    <location>
        <begin position="214"/>
        <end position="244"/>
    </location>
</feature>
<dbReference type="Gene3D" id="3.30.200.20">
    <property type="entry name" value="Phosphorylase Kinase, domain 1"/>
    <property type="match status" value="1"/>
</dbReference>
<dbReference type="Proteomes" id="UP001153076">
    <property type="component" value="Unassembled WGS sequence"/>
</dbReference>
<dbReference type="InterPro" id="IPR008271">
    <property type="entry name" value="Ser/Thr_kinase_AS"/>
</dbReference>
<evidence type="ECO:0000313" key="12">
    <source>
        <dbReference type="Proteomes" id="UP001153076"/>
    </source>
</evidence>
<proteinExistence type="predicted"/>
<feature type="domain" description="Protein kinase" evidence="10">
    <location>
        <begin position="327"/>
        <end position="656"/>
    </location>
</feature>
<organism evidence="11 12">
    <name type="scientific">Carnegiea gigantea</name>
    <dbReference type="NCBI Taxonomy" id="171969"/>
    <lineage>
        <taxon>Eukaryota</taxon>
        <taxon>Viridiplantae</taxon>
        <taxon>Streptophyta</taxon>
        <taxon>Embryophyta</taxon>
        <taxon>Tracheophyta</taxon>
        <taxon>Spermatophyta</taxon>
        <taxon>Magnoliopsida</taxon>
        <taxon>eudicotyledons</taxon>
        <taxon>Gunneridae</taxon>
        <taxon>Pentapetalae</taxon>
        <taxon>Caryophyllales</taxon>
        <taxon>Cactineae</taxon>
        <taxon>Cactaceae</taxon>
        <taxon>Cactoideae</taxon>
        <taxon>Echinocereeae</taxon>
        <taxon>Carnegiea</taxon>
    </lineage>
</organism>
<keyword evidence="3 6" id="KW-0547">Nucleotide-binding</keyword>
<feature type="signal peptide" evidence="9">
    <location>
        <begin position="1"/>
        <end position="26"/>
    </location>
</feature>
<dbReference type="PROSITE" id="PS00107">
    <property type="entry name" value="PROTEIN_KINASE_ATP"/>
    <property type="match status" value="1"/>
</dbReference>
<feature type="compositionally biased region" description="Low complexity" evidence="7">
    <location>
        <begin position="228"/>
        <end position="237"/>
    </location>
</feature>
<evidence type="ECO:0000256" key="8">
    <source>
        <dbReference type="SAM" id="Phobius"/>
    </source>
</evidence>
<dbReference type="PROSITE" id="PS50011">
    <property type="entry name" value="PROTEIN_KINASE_DOM"/>
    <property type="match status" value="1"/>
</dbReference>
<gene>
    <name evidence="11" type="ORF">Cgig2_001218</name>
</gene>
<evidence type="ECO:0000259" key="10">
    <source>
        <dbReference type="PROSITE" id="PS50011"/>
    </source>
</evidence>
<dbReference type="AlphaFoldDB" id="A0A9Q1QAN1"/>
<reference evidence="11" key="1">
    <citation type="submission" date="2022-04" db="EMBL/GenBank/DDBJ databases">
        <title>Carnegiea gigantea Genome sequencing and assembly v2.</title>
        <authorList>
            <person name="Copetti D."/>
            <person name="Sanderson M.J."/>
            <person name="Burquez A."/>
            <person name="Wojciechowski M.F."/>
        </authorList>
    </citation>
    <scope>NUCLEOTIDE SEQUENCE</scope>
    <source>
        <strain evidence="11">SGP5-SGP5p</strain>
        <tissue evidence="11">Aerial part</tissue>
    </source>
</reference>
<evidence type="ECO:0000256" key="4">
    <source>
        <dbReference type="ARBA" id="ARBA00022777"/>
    </source>
</evidence>
<comment type="caution">
    <text evidence="11">The sequence shown here is derived from an EMBL/GenBank/DDBJ whole genome shotgun (WGS) entry which is preliminary data.</text>
</comment>
<evidence type="ECO:0000256" key="2">
    <source>
        <dbReference type="ARBA" id="ARBA00022679"/>
    </source>
</evidence>
<dbReference type="Pfam" id="PF07714">
    <property type="entry name" value="PK_Tyr_Ser-Thr"/>
    <property type="match status" value="1"/>
</dbReference>
<dbReference type="GO" id="GO:0005524">
    <property type="term" value="F:ATP binding"/>
    <property type="evidence" value="ECO:0007669"/>
    <property type="project" value="UniProtKB-UniRule"/>
</dbReference>
<evidence type="ECO:0000313" key="11">
    <source>
        <dbReference type="EMBL" id="KAJ8434025.1"/>
    </source>
</evidence>